<accession>A0A2G8LK16</accession>
<dbReference type="Pfam" id="PF20049">
    <property type="entry name" value="DUF6451"/>
    <property type="match status" value="1"/>
</dbReference>
<keyword evidence="2" id="KW-0378">Hydrolase</keyword>
<proteinExistence type="predicted"/>
<name>A0A2G8LK16_STIJA</name>
<dbReference type="STRING" id="307972.A0A2G8LK16"/>
<organism evidence="2 3">
    <name type="scientific">Stichopus japonicus</name>
    <name type="common">Sea cucumber</name>
    <dbReference type="NCBI Taxonomy" id="307972"/>
    <lineage>
        <taxon>Eukaryota</taxon>
        <taxon>Metazoa</taxon>
        <taxon>Echinodermata</taxon>
        <taxon>Eleutherozoa</taxon>
        <taxon>Echinozoa</taxon>
        <taxon>Holothuroidea</taxon>
        <taxon>Aspidochirotacea</taxon>
        <taxon>Aspidochirotida</taxon>
        <taxon>Stichopodidae</taxon>
        <taxon>Apostichopus</taxon>
    </lineage>
</organism>
<dbReference type="InterPro" id="IPR045609">
    <property type="entry name" value="DUF6451"/>
</dbReference>
<evidence type="ECO:0000313" key="3">
    <source>
        <dbReference type="Proteomes" id="UP000230750"/>
    </source>
</evidence>
<dbReference type="AlphaFoldDB" id="A0A2G8LK16"/>
<dbReference type="GO" id="GO:0004519">
    <property type="term" value="F:endonuclease activity"/>
    <property type="evidence" value="ECO:0007669"/>
    <property type="project" value="UniProtKB-KW"/>
</dbReference>
<feature type="domain" description="DUF6451" evidence="1">
    <location>
        <begin position="31"/>
        <end position="63"/>
    </location>
</feature>
<keyword evidence="3" id="KW-1185">Reference proteome</keyword>
<keyword evidence="2" id="KW-0548">Nucleotidyltransferase</keyword>
<dbReference type="OrthoDB" id="6625677at2759"/>
<dbReference type="EMBL" id="MRZV01000053">
    <property type="protein sequence ID" value="PIK60575.1"/>
    <property type="molecule type" value="Genomic_DNA"/>
</dbReference>
<evidence type="ECO:0000313" key="2">
    <source>
        <dbReference type="EMBL" id="PIK60575.1"/>
    </source>
</evidence>
<gene>
    <name evidence="2" type="ORF">BSL78_02511</name>
</gene>
<dbReference type="PANTHER" id="PTHR47027:SF20">
    <property type="entry name" value="REVERSE TRANSCRIPTASE-LIKE PROTEIN WITH RNA-DIRECTED DNA POLYMERASE DOMAIN"/>
    <property type="match status" value="1"/>
</dbReference>
<evidence type="ECO:0000259" key="1">
    <source>
        <dbReference type="Pfam" id="PF20049"/>
    </source>
</evidence>
<comment type="caution">
    <text evidence="2">The sequence shown here is derived from an EMBL/GenBank/DDBJ whole genome shotgun (WGS) entry which is preliminary data.</text>
</comment>
<keyword evidence="2" id="KW-0255">Endonuclease</keyword>
<keyword evidence="2" id="KW-0695">RNA-directed DNA polymerase</keyword>
<dbReference type="GO" id="GO:0003964">
    <property type="term" value="F:RNA-directed DNA polymerase activity"/>
    <property type="evidence" value="ECO:0007669"/>
    <property type="project" value="UniProtKB-KW"/>
</dbReference>
<dbReference type="Proteomes" id="UP000230750">
    <property type="component" value="Unassembled WGS sequence"/>
</dbReference>
<sequence length="198" mass="23171">MFVRVKKCKYVGSLLGTEEDINRRIGITNGAFNTLSSIFKSKNISRNIKLRIFETLLKSIFLYNCELWGTTKDLDRKIDTFQRRLLRNILNIRWTNNNWLSNDELYNETNQTPWSSIVAHRRLRFFGHVARLQEDAPAKVALREALRHTAKPVGRPVTTLLGKIKSQFKDININNFEEAINLAQDRDTWRRLITEHVG</sequence>
<keyword evidence="2" id="KW-0808">Transferase</keyword>
<protein>
    <submittedName>
        <fullName evidence="2">Endonuclease-reverse transcriptase</fullName>
    </submittedName>
</protein>
<keyword evidence="2" id="KW-0540">Nuclease</keyword>
<reference evidence="2 3" key="1">
    <citation type="journal article" date="2017" name="PLoS Biol.">
        <title>The sea cucumber genome provides insights into morphological evolution and visceral regeneration.</title>
        <authorList>
            <person name="Zhang X."/>
            <person name="Sun L."/>
            <person name="Yuan J."/>
            <person name="Sun Y."/>
            <person name="Gao Y."/>
            <person name="Zhang L."/>
            <person name="Li S."/>
            <person name="Dai H."/>
            <person name="Hamel J.F."/>
            <person name="Liu C."/>
            <person name="Yu Y."/>
            <person name="Liu S."/>
            <person name="Lin W."/>
            <person name="Guo K."/>
            <person name="Jin S."/>
            <person name="Xu P."/>
            <person name="Storey K.B."/>
            <person name="Huan P."/>
            <person name="Zhang T."/>
            <person name="Zhou Y."/>
            <person name="Zhang J."/>
            <person name="Lin C."/>
            <person name="Li X."/>
            <person name="Xing L."/>
            <person name="Huo D."/>
            <person name="Sun M."/>
            <person name="Wang L."/>
            <person name="Mercier A."/>
            <person name="Li F."/>
            <person name="Yang H."/>
            <person name="Xiang J."/>
        </authorList>
    </citation>
    <scope>NUCLEOTIDE SEQUENCE [LARGE SCALE GENOMIC DNA]</scope>
    <source>
        <strain evidence="2">Shaxun</strain>
        <tissue evidence="2">Muscle</tissue>
    </source>
</reference>
<dbReference type="PANTHER" id="PTHR47027">
    <property type="entry name" value="REVERSE TRANSCRIPTASE DOMAIN-CONTAINING PROTEIN"/>
    <property type="match status" value="1"/>
</dbReference>